<dbReference type="InterPro" id="IPR007893">
    <property type="entry name" value="Spore_coat_U/FanG"/>
</dbReference>
<dbReference type="RefSeq" id="WP_005880647.1">
    <property type="nucleotide sequence ID" value="NZ_CP019430.1"/>
</dbReference>
<dbReference type="Proteomes" id="UP000005089">
    <property type="component" value="Unassembled WGS sequence"/>
</dbReference>
<dbReference type="SMART" id="SM00972">
    <property type="entry name" value="SCPU"/>
    <property type="match status" value="1"/>
</dbReference>
<dbReference type="PANTHER" id="PTHR37089">
    <property type="entry name" value="PROTEIN U-RELATED"/>
    <property type="match status" value="1"/>
</dbReference>
<dbReference type="Pfam" id="PF05229">
    <property type="entry name" value="SCPU"/>
    <property type="match status" value="1"/>
</dbReference>
<name>C3X9K5_OXAFO</name>
<dbReference type="STRING" id="847.BRW83_1245"/>
<reference evidence="3 4" key="1">
    <citation type="submission" date="2009-02" db="EMBL/GenBank/DDBJ databases">
        <title>The Genome Sequence of Oxalobacter formigenes OXCC13.</title>
        <authorList>
            <consortium name="The Broad Institute Genome Sequencing Platform"/>
            <person name="Ward D."/>
            <person name="Young S.K."/>
            <person name="Kodira C.D."/>
            <person name="Zeng Q."/>
            <person name="Koehrsen M."/>
            <person name="Alvarado L."/>
            <person name="Berlin A."/>
            <person name="Borenstein D."/>
            <person name="Chen Z."/>
            <person name="Engels R."/>
            <person name="Freedman E."/>
            <person name="Gellesch M."/>
            <person name="Goldberg J."/>
            <person name="Griggs A."/>
            <person name="Gujja S."/>
            <person name="Heiman D."/>
            <person name="Hepburn T."/>
            <person name="Howarth C."/>
            <person name="Jen D."/>
            <person name="Larson L."/>
            <person name="Lewis B."/>
            <person name="Mehta T."/>
            <person name="Park D."/>
            <person name="Pearson M."/>
            <person name="Roberts A."/>
            <person name="Saif S."/>
            <person name="Shea T."/>
            <person name="Shenoy N."/>
            <person name="Sisk P."/>
            <person name="Stolte C."/>
            <person name="Sykes S."/>
            <person name="Walk T."/>
            <person name="White J."/>
            <person name="Yandava C."/>
            <person name="Allison M.J."/>
            <person name="Lander E."/>
            <person name="Nusbaum C."/>
            <person name="Galagan J."/>
            <person name="Birren B."/>
        </authorList>
    </citation>
    <scope>NUCLEOTIDE SEQUENCE [LARGE SCALE GENOMIC DNA]</scope>
    <source>
        <strain evidence="3 4">OXCC13</strain>
    </source>
</reference>
<dbReference type="GeneID" id="77135127"/>
<dbReference type="OrthoDB" id="6506871at2"/>
<feature type="chain" id="PRO_5030167004" evidence="1">
    <location>
        <begin position="24"/>
        <end position="177"/>
    </location>
</feature>
<keyword evidence="1" id="KW-0732">Signal</keyword>
<proteinExistence type="predicted"/>
<keyword evidence="4" id="KW-1185">Reference proteome</keyword>
<evidence type="ECO:0000259" key="2">
    <source>
        <dbReference type="Pfam" id="PF05229"/>
    </source>
</evidence>
<dbReference type="PANTHER" id="PTHR37089:SF3">
    <property type="entry name" value="EXPORTED PROTEIN"/>
    <property type="match status" value="1"/>
</dbReference>
<dbReference type="EMBL" id="GG658170">
    <property type="protein sequence ID" value="EEO29881.1"/>
    <property type="molecule type" value="Genomic_DNA"/>
</dbReference>
<dbReference type="eggNOG" id="COG5430">
    <property type="taxonomic scope" value="Bacteria"/>
</dbReference>
<dbReference type="HOGENOM" id="CLU_103262_3_1_4"/>
<feature type="domain" description="Spore coat protein U/FanG" evidence="2">
    <location>
        <begin position="36"/>
        <end position="174"/>
    </location>
</feature>
<sequence length="177" mass="18280">MGRVRDFSAICLAACLLPLPALGDCTLSSSPSGCPFQVQAIIQNGCLVSGSTGTPVFGTLNFGTQSTLSTQTVNASLVANASYQLNCTPNMSLTMSLDGGQNYSGGRRLARTGGGTLLYQLYSDAAYQNAIGLNQAVTIASVGTGNNITLPIYGRLTLPGNARPGTYTDTVVVTLSW</sequence>
<accession>C3X9K5</accession>
<feature type="signal peptide" evidence="1">
    <location>
        <begin position="1"/>
        <end position="23"/>
    </location>
</feature>
<dbReference type="AlphaFoldDB" id="C3X9K5"/>
<organism evidence="3 4">
    <name type="scientific">Oxalobacter formigenes OXCC13</name>
    <dbReference type="NCBI Taxonomy" id="556269"/>
    <lineage>
        <taxon>Bacteria</taxon>
        <taxon>Pseudomonadati</taxon>
        <taxon>Pseudomonadota</taxon>
        <taxon>Betaproteobacteria</taxon>
        <taxon>Burkholderiales</taxon>
        <taxon>Oxalobacteraceae</taxon>
        <taxon>Oxalobacter</taxon>
    </lineage>
</organism>
<gene>
    <name evidence="3" type="ORF">OFBG_00909</name>
</gene>
<keyword evidence="3" id="KW-0946">Virion</keyword>
<evidence type="ECO:0000313" key="4">
    <source>
        <dbReference type="Proteomes" id="UP000005089"/>
    </source>
</evidence>
<evidence type="ECO:0000313" key="3">
    <source>
        <dbReference type="EMBL" id="EEO29881.1"/>
    </source>
</evidence>
<protein>
    <submittedName>
        <fullName evidence="3">Spore Coat Protein U domain protein</fullName>
    </submittedName>
</protein>
<evidence type="ECO:0000256" key="1">
    <source>
        <dbReference type="SAM" id="SignalP"/>
    </source>
</evidence>
<dbReference type="InterPro" id="IPR053167">
    <property type="entry name" value="Spore_coat_component"/>
</dbReference>
<keyword evidence="3" id="KW-0167">Capsid protein</keyword>